<dbReference type="EMBL" id="DF838011">
    <property type="protein sequence ID" value="GAT42486.1"/>
    <property type="molecule type" value="Genomic_DNA"/>
</dbReference>
<feature type="transmembrane region" description="Helical" evidence="1">
    <location>
        <begin position="51"/>
        <end position="72"/>
    </location>
</feature>
<feature type="transmembrane region" description="Helical" evidence="1">
    <location>
        <begin position="149"/>
        <end position="166"/>
    </location>
</feature>
<evidence type="ECO:0008006" key="4">
    <source>
        <dbReference type="Google" id="ProtNLM"/>
    </source>
</evidence>
<feature type="transmembrane region" description="Helical" evidence="1">
    <location>
        <begin position="122"/>
        <end position="142"/>
    </location>
</feature>
<keyword evidence="1" id="KW-0812">Transmembrane</keyword>
<feature type="transmembrane region" description="Helical" evidence="1">
    <location>
        <begin position="656"/>
        <end position="676"/>
    </location>
</feature>
<evidence type="ECO:0000256" key="1">
    <source>
        <dbReference type="SAM" id="Phobius"/>
    </source>
</evidence>
<dbReference type="PANTHER" id="PTHR38454:SF1">
    <property type="entry name" value="INTEGRAL MEMBRANE PROTEIN"/>
    <property type="match status" value="1"/>
</dbReference>
<evidence type="ECO:0000313" key="2">
    <source>
        <dbReference type="EMBL" id="GAT42486.1"/>
    </source>
</evidence>
<feature type="transmembrane region" description="Helical" evidence="1">
    <location>
        <begin position="222"/>
        <end position="241"/>
    </location>
</feature>
<gene>
    <name evidence="2" type="ORF">MCHLO_00199</name>
</gene>
<organism evidence="2 3">
    <name type="scientific">Mycena chlorophos</name>
    <name type="common">Agaric fungus</name>
    <name type="synonym">Agaricus chlorophos</name>
    <dbReference type="NCBI Taxonomy" id="658473"/>
    <lineage>
        <taxon>Eukaryota</taxon>
        <taxon>Fungi</taxon>
        <taxon>Dikarya</taxon>
        <taxon>Basidiomycota</taxon>
        <taxon>Agaricomycotina</taxon>
        <taxon>Agaricomycetes</taxon>
        <taxon>Agaricomycetidae</taxon>
        <taxon>Agaricales</taxon>
        <taxon>Marasmiineae</taxon>
        <taxon>Mycenaceae</taxon>
        <taxon>Mycena</taxon>
    </lineage>
</organism>
<name>A0ABQ0KUA4_MYCCL</name>
<feature type="transmembrane region" description="Helical" evidence="1">
    <location>
        <begin position="283"/>
        <end position="301"/>
    </location>
</feature>
<dbReference type="PANTHER" id="PTHR38454">
    <property type="entry name" value="INTEGRAL MEMBRANE PROTEIN-RELATED"/>
    <property type="match status" value="1"/>
</dbReference>
<keyword evidence="3" id="KW-1185">Reference proteome</keyword>
<accession>A0ABQ0KUA4</accession>
<reference evidence="2" key="1">
    <citation type="submission" date="2014-09" db="EMBL/GenBank/DDBJ databases">
        <title>Genome sequence of the luminous mushroom Mycena chlorophos for searching fungal bioluminescence genes.</title>
        <authorList>
            <person name="Tanaka Y."/>
            <person name="Kasuga D."/>
            <person name="Oba Y."/>
            <person name="Hase S."/>
            <person name="Sato K."/>
            <person name="Oba Y."/>
            <person name="Sakakibara Y."/>
        </authorList>
    </citation>
    <scope>NUCLEOTIDE SEQUENCE</scope>
</reference>
<feature type="transmembrane region" description="Helical" evidence="1">
    <location>
        <begin position="186"/>
        <end position="210"/>
    </location>
</feature>
<proteinExistence type="predicted"/>
<feature type="transmembrane region" description="Helical" evidence="1">
    <location>
        <begin position="6"/>
        <end position="39"/>
    </location>
</feature>
<evidence type="ECO:0000313" key="3">
    <source>
        <dbReference type="Proteomes" id="UP000815677"/>
    </source>
</evidence>
<keyword evidence="1" id="KW-0472">Membrane</keyword>
<dbReference type="Pfam" id="PF09586">
    <property type="entry name" value="YfhO"/>
    <property type="match status" value="1"/>
</dbReference>
<protein>
    <recommendedName>
        <fullName evidence="4">Bacterial membrane protein YfhO</fullName>
    </recommendedName>
</protein>
<keyword evidence="1" id="KW-1133">Transmembrane helix</keyword>
<feature type="transmembrane region" description="Helical" evidence="1">
    <location>
        <begin position="253"/>
        <end position="276"/>
    </location>
</feature>
<dbReference type="InterPro" id="IPR018580">
    <property type="entry name" value="Uncharacterised_YfhO"/>
</dbReference>
<sequence length="689" mass="76387">MGNYPGFAWIAAALAGSIYAGFPEVAYINGIFVGTWVLIRMEGLDWSQRRRVAVGVGSGVVAGLMLAAPQLWPFVEYLSLSYVGEHSGSAAHRSLGLEALPLTFIPGMYGRLTVLMGSRDHVGWGSIGGYLPALQVLLACFFLRVVPRALAWVWIIWGVACVSKMFDVQPLSNLINVLPMMKYAAVYRYCQASLIFVSICVVVLGVEAYFQNLRPSRRWMQAVLLFWIAALLIMLIGTSHAWLAAQHMRSVDGLISCVAITWALLGCTVAGISLIIFPDRKKVIFGVVCLAFIDALANFVLPLGSAAVDPRKVGSGQEFLQTHLGTQRLSTQDVLKANYGAYFKLAQVQHNYLPIYKPWADYVVSNLQSDTDLFAFIGVPSTEDGQSALLMNLSDRLDAYRSLGVRYMVFGAKSHAFAFDAFNFRIGESRLREVGPSYFSRSKSTFRLNDKDWVLHQIGFDMQRSGNARGDLHIQLCAARCVARDVQVQSQPADHLTHVTLPVDVPFDGQLPEIVTVNFDYQSTMGRLWLGLGESGRGAMRTGQNDAPAMTFHLIDPRAKKVYDGPDMVVYEIAQTRPYFEVSGHDCAIQVVSRNSLLSDCRFPAQLLRREAYYPGWRVQVDGQGVPLAKQAPLFQSVQLPAGHHQVHFSYRPNGLWLFMVIFGLGALLCVTDLLICQVRLARKRVILV</sequence>
<dbReference type="Proteomes" id="UP000815677">
    <property type="component" value="Unassembled WGS sequence"/>
</dbReference>